<comment type="similarity">
    <text evidence="2 12">Belongs to the CorA metal ion transporter (MIT) (TC 1.A.35) family.</text>
</comment>
<dbReference type="GO" id="GO:0005886">
    <property type="term" value="C:plasma membrane"/>
    <property type="evidence" value="ECO:0007669"/>
    <property type="project" value="UniProtKB-SubCell"/>
</dbReference>
<keyword evidence="4 12" id="KW-1003">Cell membrane</keyword>
<keyword evidence="8 12" id="KW-0406">Ion transport</keyword>
<dbReference type="Gene3D" id="1.20.58.340">
    <property type="entry name" value="Magnesium transport protein CorA, transmembrane region"/>
    <property type="match status" value="2"/>
</dbReference>
<dbReference type="Gene3D" id="3.30.460.20">
    <property type="entry name" value="CorA soluble domain-like"/>
    <property type="match status" value="1"/>
</dbReference>
<evidence type="ECO:0000256" key="11">
    <source>
        <dbReference type="ARBA" id="ARBA00045497"/>
    </source>
</evidence>
<organism evidence="13 14">
    <name type="scientific">Staphylococcus piscifermentans</name>
    <dbReference type="NCBI Taxonomy" id="70258"/>
    <lineage>
        <taxon>Bacteria</taxon>
        <taxon>Bacillati</taxon>
        <taxon>Bacillota</taxon>
        <taxon>Bacilli</taxon>
        <taxon>Bacillales</taxon>
        <taxon>Staphylococcaceae</taxon>
        <taxon>Staphylococcus</taxon>
    </lineage>
</organism>
<dbReference type="PANTHER" id="PTHR46494">
    <property type="entry name" value="CORA FAMILY METAL ION TRANSPORTER (EUROFUNG)"/>
    <property type="match status" value="1"/>
</dbReference>
<evidence type="ECO:0000256" key="2">
    <source>
        <dbReference type="ARBA" id="ARBA00009765"/>
    </source>
</evidence>
<keyword evidence="5 12" id="KW-0812">Transmembrane</keyword>
<keyword evidence="14" id="KW-1185">Reference proteome</keyword>
<accession>A0A239TPR3</accession>
<evidence type="ECO:0000256" key="8">
    <source>
        <dbReference type="ARBA" id="ARBA00023065"/>
    </source>
</evidence>
<protein>
    <recommendedName>
        <fullName evidence="12">Magnesium transport protein CorA</fullName>
    </recommendedName>
</protein>
<keyword evidence="7 12" id="KW-1133">Transmembrane helix</keyword>
<evidence type="ECO:0000313" key="14">
    <source>
        <dbReference type="Proteomes" id="UP000321736"/>
    </source>
</evidence>
<reference evidence="13 14" key="1">
    <citation type="submission" date="2019-07" db="EMBL/GenBank/DDBJ databases">
        <title>Whole genome shotgun sequence of Staphylococcus piscifermentans NBRC 109625.</title>
        <authorList>
            <person name="Hosoyama A."/>
            <person name="Uohara A."/>
            <person name="Ohji S."/>
            <person name="Ichikawa N."/>
        </authorList>
    </citation>
    <scope>NUCLEOTIDE SEQUENCE [LARGE SCALE GENOMIC DNA]</scope>
    <source>
        <strain evidence="13 14">NBRC 109625</strain>
    </source>
</reference>
<keyword evidence="9 12" id="KW-0472">Membrane</keyword>
<dbReference type="CDD" id="cd12831">
    <property type="entry name" value="TmCorA-like_u2"/>
    <property type="match status" value="1"/>
</dbReference>
<name>A0A239TPR3_9STAP</name>
<dbReference type="GO" id="GO:0050897">
    <property type="term" value="F:cobalt ion binding"/>
    <property type="evidence" value="ECO:0007669"/>
    <property type="project" value="TreeGrafter"/>
</dbReference>
<dbReference type="EMBL" id="BKAR01000038">
    <property type="protein sequence ID" value="GEP85666.1"/>
    <property type="molecule type" value="Genomic_DNA"/>
</dbReference>
<dbReference type="AlphaFoldDB" id="A0A239TPR3"/>
<comment type="catalytic activity">
    <reaction evidence="10">
        <text>Mg(2+)(in) = Mg(2+)(out)</text>
        <dbReference type="Rhea" id="RHEA:29827"/>
        <dbReference type="ChEBI" id="CHEBI:18420"/>
    </reaction>
</comment>
<dbReference type="FunFam" id="1.20.58.340:FF:000004">
    <property type="entry name" value="Magnesium transport protein CorA"/>
    <property type="match status" value="1"/>
</dbReference>
<dbReference type="PANTHER" id="PTHR46494:SF1">
    <property type="entry name" value="CORA FAMILY METAL ION TRANSPORTER (EUROFUNG)"/>
    <property type="match status" value="1"/>
</dbReference>
<dbReference type="RefSeq" id="WP_095103820.1">
    <property type="nucleotide sequence ID" value="NZ_BKAR01000038.1"/>
</dbReference>
<dbReference type="InterPro" id="IPR045863">
    <property type="entry name" value="CorA_TM1_TM2"/>
</dbReference>
<evidence type="ECO:0000256" key="3">
    <source>
        <dbReference type="ARBA" id="ARBA00022448"/>
    </source>
</evidence>
<evidence type="ECO:0000256" key="10">
    <source>
        <dbReference type="ARBA" id="ARBA00034269"/>
    </source>
</evidence>
<evidence type="ECO:0000256" key="4">
    <source>
        <dbReference type="ARBA" id="ARBA00022475"/>
    </source>
</evidence>
<sequence length="315" mass="37976">MSVSIYYQTKEQPLTSIKHAEDIPSDATIIWYDLNEPTEEESDYLLKHFEFNPLEMDDTIHANPRAKYKAYENYQNIVFHTISPREYEIEVLNIFIKDNVLITYHHRNIREVNTVNKQVKNHFDKNLDCEDIVLYILDHIVDNYFYYVEEISDKVFMFEDEHGRDRTNKYMMDHIFDLRSDIIKLNRVIMPMKEVIDTLQNESRLVQDKRHKMYIQHIIDHIAKEESMLQTAQDITREIRDNFESYTTFRMNKVMQILTIVSVIFMPLTLIAGIYGMNFQNMPELKWHYGYYAVLLLMLVISLGCIWYFKRKNMF</sequence>
<comment type="caution">
    <text evidence="13">The sequence shown here is derived from an EMBL/GenBank/DDBJ whole genome shotgun (WGS) entry which is preliminary data.</text>
</comment>
<gene>
    <name evidence="13" type="primary">corA_3</name>
    <name evidence="12" type="synonym">corA</name>
    <name evidence="13" type="ORF">SPI02_22510</name>
</gene>
<comment type="function">
    <text evidence="11">Mediates influx of magnesium ions. Alternates between open and closed states. Activated by low cytoplasmic Mg(2+) levels. Inactive when cytoplasmic Mg(2+) levels are high.</text>
</comment>
<evidence type="ECO:0000256" key="1">
    <source>
        <dbReference type="ARBA" id="ARBA00004651"/>
    </source>
</evidence>
<proteinExistence type="inferred from homology"/>
<dbReference type="GO" id="GO:0015087">
    <property type="term" value="F:cobalt ion transmembrane transporter activity"/>
    <property type="evidence" value="ECO:0007669"/>
    <property type="project" value="UniProtKB-UniRule"/>
</dbReference>
<dbReference type="SUPFAM" id="SSF143865">
    <property type="entry name" value="CorA soluble domain-like"/>
    <property type="match status" value="1"/>
</dbReference>
<evidence type="ECO:0000256" key="9">
    <source>
        <dbReference type="ARBA" id="ARBA00023136"/>
    </source>
</evidence>
<dbReference type="InterPro" id="IPR045861">
    <property type="entry name" value="CorA_cytoplasmic_dom"/>
</dbReference>
<feature type="transmembrane region" description="Helical" evidence="12">
    <location>
        <begin position="257"/>
        <end position="277"/>
    </location>
</feature>
<feature type="transmembrane region" description="Helical" evidence="12">
    <location>
        <begin position="289"/>
        <end position="309"/>
    </location>
</feature>
<keyword evidence="3 12" id="KW-0813">Transport</keyword>
<comment type="subcellular location">
    <subcellularLocation>
        <location evidence="1">Cell membrane</location>
        <topology evidence="1">Multi-pass membrane protein</topology>
    </subcellularLocation>
    <subcellularLocation>
        <location evidence="12">Membrane</location>
        <topology evidence="12">Multi-pass membrane protein</topology>
    </subcellularLocation>
</comment>
<evidence type="ECO:0000313" key="13">
    <source>
        <dbReference type="EMBL" id="GEP85666.1"/>
    </source>
</evidence>
<evidence type="ECO:0000256" key="6">
    <source>
        <dbReference type="ARBA" id="ARBA00022842"/>
    </source>
</evidence>
<dbReference type="Pfam" id="PF01544">
    <property type="entry name" value="CorA"/>
    <property type="match status" value="1"/>
</dbReference>
<dbReference type="SUPFAM" id="SSF144083">
    <property type="entry name" value="Magnesium transport protein CorA, transmembrane region"/>
    <property type="match status" value="1"/>
</dbReference>
<dbReference type="InterPro" id="IPR002523">
    <property type="entry name" value="MgTranspt_CorA/ZnTranspt_ZntB"/>
</dbReference>
<dbReference type="InterPro" id="IPR004488">
    <property type="entry name" value="Mg/Co-transport_prot_CorA"/>
</dbReference>
<evidence type="ECO:0000256" key="5">
    <source>
        <dbReference type="ARBA" id="ARBA00022692"/>
    </source>
</evidence>
<dbReference type="NCBIfam" id="TIGR00383">
    <property type="entry name" value="corA"/>
    <property type="match status" value="1"/>
</dbReference>
<dbReference type="Proteomes" id="UP000321736">
    <property type="component" value="Unassembled WGS sequence"/>
</dbReference>
<dbReference type="GO" id="GO:0015095">
    <property type="term" value="F:magnesium ion transmembrane transporter activity"/>
    <property type="evidence" value="ECO:0007669"/>
    <property type="project" value="UniProtKB-UniRule"/>
</dbReference>
<evidence type="ECO:0000256" key="7">
    <source>
        <dbReference type="ARBA" id="ARBA00022989"/>
    </source>
</evidence>
<evidence type="ECO:0000256" key="12">
    <source>
        <dbReference type="RuleBase" id="RU362010"/>
    </source>
</evidence>
<keyword evidence="6 12" id="KW-0460">Magnesium</keyword>
<dbReference type="OrthoDB" id="9803416at2"/>
<dbReference type="GO" id="GO:0000287">
    <property type="term" value="F:magnesium ion binding"/>
    <property type="evidence" value="ECO:0007669"/>
    <property type="project" value="TreeGrafter"/>
</dbReference>